<proteinExistence type="predicted"/>
<dbReference type="EMBL" id="KZ305026">
    <property type="protein sequence ID" value="PIA53323.1"/>
    <property type="molecule type" value="Genomic_DNA"/>
</dbReference>
<dbReference type="PANTHER" id="PTHR47490">
    <property type="entry name" value="PROTEIN BLISTER"/>
    <property type="match status" value="1"/>
</dbReference>
<sequence>MASAQILSNTEDVKQRQLEAGRRRLDEFRKNKAERARKSSSTAKQKSTDVSQNVAQTQESGSKRLLVSDGAATSERDNGSVNESFGIISTTDNKPIASSINIELGSSSRTHGSSLFPEGSHNTSYADTRLVKDPESKLYNGSELFDNFDRREEDKNRYDNANDGTQGTQTKETDQSIPLNVFHGIGYNDGNIYQSTNFPIGETHFKEDEGHLKGGSGTSHMSITSISSEKLSPAVQRNAGFTSTSASANTYSSYNEVGYSVPSSSILAESFPRAKQSNGVMNFDSGPTNISNSITQEPNANSAYWKPSDSLSSGFTSRNRNRTSFLDSLNVQRDPSVSSYSFTKSESSDPFLSRSSKGYSTDIQASSASGQSLTKNATIGSSDMLGTSHDMYDRGNYSVSMNNENGMLSQGVQDSAMKWSHEFPTAKQDENFSALEQHIEDLTQEKFSLTRALEASRALSESLAAENSSLTDSYNQQRNAVNQLKSEMESLQEEVKSQMLELDSFKMEYSNAQLECNAADERAKILASEVIVLEEKALKLRSRELKLERQLEEANAEIASYKKKVSSLQKERQDLQSTIDALQEEKKLLQSKVRKAAGNAKVEVVKTPSDVKNVSTSTEDLGFEDSNLVRDLYSDADTVESTSNHDMQHDAFPSSTSSTFQLLPEDRQFHFSVASAAIPHDQLRMIRNINSVISELALEKEELVQALTSESSHSSKLKELNNELSRKLEAQTQRLELLTAQSIANENIQSRPTDPARMQESIAYTDEGDEVVERVLGWIMKLFPGGPSKRRTRRLL</sequence>
<dbReference type="GO" id="GO:0040008">
    <property type="term" value="P:regulation of growth"/>
    <property type="evidence" value="ECO:0007669"/>
    <property type="project" value="InterPro"/>
</dbReference>
<feature type="compositionally biased region" description="Polar residues" evidence="2">
    <location>
        <begin position="1"/>
        <end position="10"/>
    </location>
</feature>
<dbReference type="PANTHER" id="PTHR47490:SF2">
    <property type="entry name" value="PROTEIN BLISTER"/>
    <property type="match status" value="1"/>
</dbReference>
<feature type="coiled-coil region" evidence="1">
    <location>
        <begin position="425"/>
        <end position="599"/>
    </location>
</feature>
<evidence type="ECO:0000313" key="3">
    <source>
        <dbReference type="EMBL" id="PIA53322.1"/>
    </source>
</evidence>
<gene>
    <name evidence="3" type="ORF">AQUCO_00900120v1</name>
</gene>
<dbReference type="STRING" id="218851.A0A2G5EC37"/>
<feature type="compositionally biased region" description="Polar residues" evidence="2">
    <location>
        <begin position="284"/>
        <end position="302"/>
    </location>
</feature>
<dbReference type="EMBL" id="KZ305026">
    <property type="protein sequence ID" value="PIA53325.1"/>
    <property type="molecule type" value="Genomic_DNA"/>
</dbReference>
<feature type="region of interest" description="Disordered" evidence="2">
    <location>
        <begin position="1"/>
        <end position="87"/>
    </location>
</feature>
<feature type="compositionally biased region" description="Basic and acidic residues" evidence="2">
    <location>
        <begin position="147"/>
        <end position="160"/>
    </location>
</feature>
<feature type="compositionally biased region" description="Basic and acidic residues" evidence="2">
    <location>
        <begin position="11"/>
        <end position="37"/>
    </location>
</feature>
<dbReference type="Gene3D" id="1.10.287.1490">
    <property type="match status" value="1"/>
</dbReference>
<keyword evidence="1" id="KW-0175">Coiled coil</keyword>
<feature type="compositionally biased region" description="Polar residues" evidence="2">
    <location>
        <begin position="336"/>
        <end position="385"/>
    </location>
</feature>
<feature type="region of interest" description="Disordered" evidence="2">
    <location>
        <begin position="336"/>
        <end position="387"/>
    </location>
</feature>
<dbReference type="FunCoup" id="A0A2G5EC37">
    <property type="interactions" value="2251"/>
</dbReference>
<feature type="coiled-coil region" evidence="1">
    <location>
        <begin position="714"/>
        <end position="741"/>
    </location>
</feature>
<protein>
    <submittedName>
        <fullName evidence="3">Uncharacterized protein</fullName>
    </submittedName>
</protein>
<name>A0A2G5EC37_AQUCA</name>
<feature type="compositionally biased region" description="Polar residues" evidence="2">
    <location>
        <begin position="39"/>
        <end position="60"/>
    </location>
</feature>
<dbReference type="OrthoDB" id="2019993at2759"/>
<dbReference type="Proteomes" id="UP000230069">
    <property type="component" value="Unassembled WGS sequence"/>
</dbReference>
<accession>A0A2G5EC37</accession>
<evidence type="ECO:0000256" key="2">
    <source>
        <dbReference type="SAM" id="MobiDB-lite"/>
    </source>
</evidence>
<reference evidence="3 4" key="1">
    <citation type="submission" date="2017-09" db="EMBL/GenBank/DDBJ databases">
        <title>WGS assembly of Aquilegia coerulea Goldsmith.</title>
        <authorList>
            <person name="Hodges S."/>
            <person name="Kramer E."/>
            <person name="Nordborg M."/>
            <person name="Tomkins J."/>
            <person name="Borevitz J."/>
            <person name="Derieg N."/>
            <person name="Yan J."/>
            <person name="Mihaltcheva S."/>
            <person name="Hayes R.D."/>
            <person name="Rokhsar D."/>
        </authorList>
    </citation>
    <scope>NUCLEOTIDE SEQUENCE [LARGE SCALE GENOMIC DNA]</scope>
    <source>
        <strain evidence="4">cv. Goldsmith</strain>
    </source>
</reference>
<evidence type="ECO:0000313" key="4">
    <source>
        <dbReference type="Proteomes" id="UP000230069"/>
    </source>
</evidence>
<organism evidence="3 4">
    <name type="scientific">Aquilegia coerulea</name>
    <name type="common">Rocky mountain columbine</name>
    <dbReference type="NCBI Taxonomy" id="218851"/>
    <lineage>
        <taxon>Eukaryota</taxon>
        <taxon>Viridiplantae</taxon>
        <taxon>Streptophyta</taxon>
        <taxon>Embryophyta</taxon>
        <taxon>Tracheophyta</taxon>
        <taxon>Spermatophyta</taxon>
        <taxon>Magnoliopsida</taxon>
        <taxon>Ranunculales</taxon>
        <taxon>Ranunculaceae</taxon>
        <taxon>Thalictroideae</taxon>
        <taxon>Aquilegia</taxon>
    </lineage>
</organism>
<dbReference type="InterPro" id="IPR044194">
    <property type="entry name" value="BLISTER"/>
</dbReference>
<feature type="region of interest" description="Disordered" evidence="2">
    <location>
        <begin position="284"/>
        <end position="316"/>
    </location>
</feature>
<feature type="compositionally biased region" description="Polar residues" evidence="2">
    <location>
        <begin position="162"/>
        <end position="175"/>
    </location>
</feature>
<dbReference type="EMBL" id="KZ305026">
    <property type="protein sequence ID" value="PIA53322.1"/>
    <property type="molecule type" value="Genomic_DNA"/>
</dbReference>
<feature type="region of interest" description="Disordered" evidence="2">
    <location>
        <begin position="141"/>
        <end position="175"/>
    </location>
</feature>
<keyword evidence="4" id="KW-1185">Reference proteome</keyword>
<dbReference type="AlphaFoldDB" id="A0A2G5EC37"/>
<evidence type="ECO:0000256" key="1">
    <source>
        <dbReference type="SAM" id="Coils"/>
    </source>
</evidence>